<gene>
    <name evidence="2" type="ORF">GR170_07585</name>
</gene>
<evidence type="ECO:0000313" key="2">
    <source>
        <dbReference type="EMBL" id="MXN17689.1"/>
    </source>
</evidence>
<keyword evidence="3" id="KW-1185">Reference proteome</keyword>
<reference evidence="2 3" key="1">
    <citation type="submission" date="2019-12" db="EMBL/GenBank/DDBJ databases">
        <authorList>
            <person name="Li M."/>
        </authorList>
    </citation>
    <scope>NUCLEOTIDE SEQUENCE [LARGE SCALE GENOMIC DNA]</scope>
    <source>
        <strain evidence="2 3">GBMRC 2024</strain>
    </source>
</reference>
<dbReference type="EMBL" id="WUMU01000005">
    <property type="protein sequence ID" value="MXN17689.1"/>
    <property type="molecule type" value="Genomic_DNA"/>
</dbReference>
<name>A0A6L7G175_9RHOB</name>
<sequence>MAQTWTHHASRSTRAEDLLRLQRLERLARGLDAAFRLPGTRIRFGWDGLVGLVPWLGDTLTLLPTLWIVIRAWEMGIRKRVLVQMAGNIMLDWLLGMVPVLGDIFDIGWKANLRNVALMRRELEG</sequence>
<evidence type="ECO:0000256" key="1">
    <source>
        <dbReference type="SAM" id="Phobius"/>
    </source>
</evidence>
<keyword evidence="1" id="KW-1133">Transmembrane helix</keyword>
<organism evidence="2 3">
    <name type="scientific">Pseudooceanicola albus</name>
    <dbReference type="NCBI Taxonomy" id="2692189"/>
    <lineage>
        <taxon>Bacteria</taxon>
        <taxon>Pseudomonadati</taxon>
        <taxon>Pseudomonadota</taxon>
        <taxon>Alphaproteobacteria</taxon>
        <taxon>Rhodobacterales</taxon>
        <taxon>Paracoccaceae</taxon>
        <taxon>Pseudooceanicola</taxon>
    </lineage>
</organism>
<comment type="caution">
    <text evidence="2">The sequence shown here is derived from an EMBL/GenBank/DDBJ whole genome shotgun (WGS) entry which is preliminary data.</text>
</comment>
<protein>
    <submittedName>
        <fullName evidence="2">DUF4112 domain-containing protein</fullName>
    </submittedName>
</protein>
<evidence type="ECO:0000313" key="3">
    <source>
        <dbReference type="Proteomes" id="UP000477911"/>
    </source>
</evidence>
<proteinExistence type="predicted"/>
<feature type="transmembrane region" description="Helical" evidence="1">
    <location>
        <begin position="52"/>
        <end position="70"/>
    </location>
</feature>
<dbReference type="PANTHER" id="PTHR35519:SF2">
    <property type="entry name" value="PH DOMAIN PROTEIN"/>
    <property type="match status" value="1"/>
</dbReference>
<dbReference type="Pfam" id="PF13430">
    <property type="entry name" value="DUF4112"/>
    <property type="match status" value="1"/>
</dbReference>
<accession>A0A6L7G175</accession>
<dbReference type="Proteomes" id="UP000477911">
    <property type="component" value="Unassembled WGS sequence"/>
</dbReference>
<dbReference type="PANTHER" id="PTHR35519">
    <property type="entry name" value="MEMBRANE PROTEINS"/>
    <property type="match status" value="1"/>
</dbReference>
<keyword evidence="1" id="KW-0472">Membrane</keyword>
<dbReference type="InterPro" id="IPR025187">
    <property type="entry name" value="DUF4112"/>
</dbReference>
<keyword evidence="1" id="KW-0812">Transmembrane</keyword>
<dbReference type="RefSeq" id="WP_160893249.1">
    <property type="nucleotide sequence ID" value="NZ_WUMU01000005.1"/>
</dbReference>
<dbReference type="AlphaFoldDB" id="A0A6L7G175"/>